<gene>
    <name evidence="4" type="ORF">GDO78_015783</name>
</gene>
<evidence type="ECO:0000313" key="4">
    <source>
        <dbReference type="EMBL" id="KAG9467002.1"/>
    </source>
</evidence>
<name>A0A8J6JNW1_ELECQ</name>
<feature type="signal peptide" evidence="3">
    <location>
        <begin position="1"/>
        <end position="19"/>
    </location>
</feature>
<evidence type="ECO:0000256" key="2">
    <source>
        <dbReference type="SAM" id="Phobius"/>
    </source>
</evidence>
<dbReference type="AlphaFoldDB" id="A0A8J6JNW1"/>
<sequence>MDWQLLLALGLVVSCGVEGCSVPQSLSLSLSLFTGRRAQTSLQCLLCLDKKASSRRNFTFSLSRNGKLVQFRQTASRKISYLLENKNSSGMWRCSVQEFPELRAEYYLGPPSPAPPATKTNYTDTSVAVSTISTRALLTIVTAALLLAALITAISFTLGICVMRKCRRTPAAPHRYHKDRKRSDNFPLTEDVRSDLSNPTPDTEVSYVELEIIRQPSRKPSRSYNTIYANIM</sequence>
<keyword evidence="2" id="KW-0812">Transmembrane</keyword>
<dbReference type="EMBL" id="WNTK01001679">
    <property type="protein sequence ID" value="KAG9467002.1"/>
    <property type="molecule type" value="Genomic_DNA"/>
</dbReference>
<keyword evidence="2" id="KW-0472">Membrane</keyword>
<organism evidence="4 5">
    <name type="scientific">Eleutherodactylus coqui</name>
    <name type="common">Puerto Rican coqui</name>
    <dbReference type="NCBI Taxonomy" id="57060"/>
    <lineage>
        <taxon>Eukaryota</taxon>
        <taxon>Metazoa</taxon>
        <taxon>Chordata</taxon>
        <taxon>Craniata</taxon>
        <taxon>Vertebrata</taxon>
        <taxon>Euteleostomi</taxon>
        <taxon>Amphibia</taxon>
        <taxon>Batrachia</taxon>
        <taxon>Anura</taxon>
        <taxon>Neobatrachia</taxon>
        <taxon>Hyloidea</taxon>
        <taxon>Eleutherodactylidae</taxon>
        <taxon>Eleutherodactylinae</taxon>
        <taxon>Eleutherodactylus</taxon>
        <taxon>Eleutherodactylus</taxon>
    </lineage>
</organism>
<comment type="caution">
    <text evidence="4">The sequence shown here is derived from an EMBL/GenBank/DDBJ whole genome shotgun (WGS) entry which is preliminary data.</text>
</comment>
<reference evidence="4" key="1">
    <citation type="thesis" date="2020" institute="ProQuest LLC" country="789 East Eisenhower Parkway, Ann Arbor, MI, USA">
        <title>Comparative Genomics and Chromosome Evolution.</title>
        <authorList>
            <person name="Mudd A.B."/>
        </authorList>
    </citation>
    <scope>NUCLEOTIDE SEQUENCE</scope>
    <source>
        <strain evidence="4">HN-11 Male</strain>
        <tissue evidence="4">Kidney and liver</tissue>
    </source>
</reference>
<feature type="transmembrane region" description="Helical" evidence="2">
    <location>
        <begin position="136"/>
        <end position="162"/>
    </location>
</feature>
<accession>A0A8J6JNW1</accession>
<evidence type="ECO:0000313" key="5">
    <source>
        <dbReference type="Proteomes" id="UP000770717"/>
    </source>
</evidence>
<evidence type="ECO:0000256" key="1">
    <source>
        <dbReference type="SAM" id="MobiDB-lite"/>
    </source>
</evidence>
<protein>
    <submittedName>
        <fullName evidence="4">Uncharacterized protein</fullName>
    </submittedName>
</protein>
<dbReference type="OrthoDB" id="9878898at2759"/>
<keyword evidence="2" id="KW-1133">Transmembrane helix</keyword>
<keyword evidence="5" id="KW-1185">Reference proteome</keyword>
<evidence type="ECO:0000256" key="3">
    <source>
        <dbReference type="SAM" id="SignalP"/>
    </source>
</evidence>
<feature type="chain" id="PRO_5035186281" evidence="3">
    <location>
        <begin position="20"/>
        <end position="232"/>
    </location>
</feature>
<proteinExistence type="predicted"/>
<keyword evidence="3" id="KW-0732">Signal</keyword>
<feature type="region of interest" description="Disordered" evidence="1">
    <location>
        <begin position="172"/>
        <end position="201"/>
    </location>
</feature>
<dbReference type="Proteomes" id="UP000770717">
    <property type="component" value="Unassembled WGS sequence"/>
</dbReference>